<keyword evidence="4" id="KW-0694">RNA-binding</keyword>
<evidence type="ECO:0000313" key="6">
    <source>
        <dbReference type="EMBL" id="PAE86836.1"/>
    </source>
</evidence>
<dbReference type="InterPro" id="IPR000999">
    <property type="entry name" value="RNase_III_dom"/>
</dbReference>
<dbReference type="GO" id="GO:0005737">
    <property type="term" value="C:cytoplasm"/>
    <property type="evidence" value="ECO:0007669"/>
    <property type="project" value="UniProtKB-SubCell"/>
</dbReference>
<keyword evidence="4" id="KW-0963">Cytoplasm</keyword>
<dbReference type="InterPro" id="IPR036389">
    <property type="entry name" value="RNase_III_sf"/>
</dbReference>
<evidence type="ECO:0000259" key="5">
    <source>
        <dbReference type="Pfam" id="PF00636"/>
    </source>
</evidence>
<keyword evidence="4" id="KW-0698">rRNA processing</keyword>
<sequence>MEAGVMMSTNREWRQLNGLALAYMGDAVYEQRVRYELLKQGAVRPNRLHKAATTYVSAKAQAAVLFQMGEQGILTEEEQAIVRRGRNAKSHTTPKNTDVATYRNATGFEALLGYLYLTNKHERLEELLKLALTMAAQKEGNPS</sequence>
<dbReference type="GO" id="GO:0019843">
    <property type="term" value="F:rRNA binding"/>
    <property type="evidence" value="ECO:0007669"/>
    <property type="project" value="UniProtKB-UniRule"/>
</dbReference>
<keyword evidence="4" id="KW-0460">Magnesium</keyword>
<dbReference type="Proteomes" id="UP000216207">
    <property type="component" value="Unassembled WGS sequence"/>
</dbReference>
<comment type="subcellular location">
    <subcellularLocation>
        <location evidence="4">Cytoplasm</location>
    </subcellularLocation>
</comment>
<dbReference type="GO" id="GO:0004525">
    <property type="term" value="F:ribonuclease III activity"/>
    <property type="evidence" value="ECO:0007669"/>
    <property type="project" value="InterPro"/>
</dbReference>
<proteinExistence type="inferred from homology"/>
<evidence type="ECO:0000256" key="3">
    <source>
        <dbReference type="ARBA" id="ARBA00022801"/>
    </source>
</evidence>
<feature type="active site" evidence="4">
    <location>
        <position position="26"/>
    </location>
</feature>
<keyword evidence="3 4" id="KW-0378">Hydrolase</keyword>
<evidence type="ECO:0000256" key="1">
    <source>
        <dbReference type="ARBA" id="ARBA00022722"/>
    </source>
</evidence>
<evidence type="ECO:0000256" key="4">
    <source>
        <dbReference type="HAMAP-Rule" id="MF_01468"/>
    </source>
</evidence>
<gene>
    <name evidence="4" type="primary">mrnC</name>
    <name evidence="6" type="ORF">CHH72_21125</name>
</gene>
<evidence type="ECO:0000313" key="7">
    <source>
        <dbReference type="Proteomes" id="UP000216207"/>
    </source>
</evidence>
<dbReference type="PIRSF" id="PIRSF005520">
    <property type="entry name" value="UCP005520"/>
    <property type="match status" value="1"/>
</dbReference>
<dbReference type="EC" id="3.1.26.-" evidence="4"/>
<keyword evidence="2 4" id="KW-0255">Endonuclease</keyword>
<organism evidence="6 7">
    <name type="scientific">Shouchella clausii</name>
    <name type="common">Alkalihalobacillus clausii</name>
    <dbReference type="NCBI Taxonomy" id="79880"/>
    <lineage>
        <taxon>Bacteria</taxon>
        <taxon>Bacillati</taxon>
        <taxon>Bacillota</taxon>
        <taxon>Bacilli</taxon>
        <taxon>Bacillales</taxon>
        <taxon>Bacillaceae</taxon>
        <taxon>Shouchella</taxon>
    </lineage>
</organism>
<dbReference type="PANTHER" id="PTHR34276">
    <property type="entry name" value="MINI-RIBONUCLEASE 3"/>
    <property type="match status" value="1"/>
</dbReference>
<dbReference type="PANTHER" id="PTHR34276:SF1">
    <property type="entry name" value="MINI-RIBONUCLEASE 3"/>
    <property type="match status" value="1"/>
</dbReference>
<keyword evidence="4" id="KW-0690">Ribosome biogenesis</keyword>
<reference evidence="6 7" key="1">
    <citation type="submission" date="2017-07" db="EMBL/GenBank/DDBJ databases">
        <title>Isolation and whole genome analysis of endospore-forming bacteria from heroin.</title>
        <authorList>
            <person name="Kalinowski J."/>
            <person name="Ahrens B."/>
            <person name="Al-Dilaimi A."/>
            <person name="Winkler A."/>
            <person name="Wibberg D."/>
            <person name="Schleenbecker U."/>
            <person name="Ruckert C."/>
            <person name="Wolfel R."/>
            <person name="Grass G."/>
        </authorList>
    </citation>
    <scope>NUCLEOTIDE SEQUENCE [LARGE SCALE GENOMIC DNA]</scope>
    <source>
        <strain evidence="6 7">7539</strain>
    </source>
</reference>
<dbReference type="InterPro" id="IPR008226">
    <property type="entry name" value="Mini3_fam"/>
</dbReference>
<dbReference type="AlphaFoldDB" id="A0A268NTN0"/>
<protein>
    <recommendedName>
        <fullName evidence="4">Mini-ribonuclease 3</fullName>
        <shortName evidence="4">Mini-3</shortName>
        <shortName evidence="4">Mini-RNase 3</shortName>
        <ecNumber evidence="4">3.1.26.-</ecNumber>
    </recommendedName>
    <alternativeName>
        <fullName evidence="4">Mini-RNase III</fullName>
        <shortName evidence="4">Mini-III</shortName>
    </alternativeName>
</protein>
<dbReference type="Gene3D" id="1.10.1520.10">
    <property type="entry name" value="Ribonuclease III domain"/>
    <property type="match status" value="1"/>
</dbReference>
<comment type="similarity">
    <text evidence="4">Belongs to the MrnC RNase family.</text>
</comment>
<accession>A0A268NTN0</accession>
<comment type="cofactor">
    <cofactor evidence="4">
        <name>Mg(2+)</name>
        <dbReference type="ChEBI" id="CHEBI:18420"/>
    </cofactor>
</comment>
<dbReference type="EMBL" id="NPCC01000045">
    <property type="protein sequence ID" value="PAE86836.1"/>
    <property type="molecule type" value="Genomic_DNA"/>
</dbReference>
<comment type="function">
    <text evidence="4">Involved in correct processing of both the 5' and 3' ends of 23S rRNA precursor. Processes 30S rRNA precursor transcript even in absence of ribonuclease 3 (Rnc); Rnc processes 30S rRNA into smaller rRNA precursors.</text>
</comment>
<dbReference type="GO" id="GO:0006364">
    <property type="term" value="P:rRNA processing"/>
    <property type="evidence" value="ECO:0007669"/>
    <property type="project" value="UniProtKB-UniRule"/>
</dbReference>
<keyword evidence="4" id="KW-0699">rRNA-binding</keyword>
<name>A0A268NTN0_SHOCL</name>
<feature type="domain" description="RNase III" evidence="5">
    <location>
        <begin position="20"/>
        <end position="119"/>
    </location>
</feature>
<dbReference type="HAMAP" id="MF_01468">
    <property type="entry name" value="RNase_Mini_III"/>
    <property type="match status" value="1"/>
</dbReference>
<dbReference type="Pfam" id="PF00636">
    <property type="entry name" value="Ribonuclease_3"/>
    <property type="match status" value="1"/>
</dbReference>
<dbReference type="SUPFAM" id="SSF69065">
    <property type="entry name" value="RNase III domain-like"/>
    <property type="match status" value="1"/>
</dbReference>
<evidence type="ECO:0000256" key="2">
    <source>
        <dbReference type="ARBA" id="ARBA00022759"/>
    </source>
</evidence>
<comment type="subunit">
    <text evidence="4">Homodimer.</text>
</comment>
<keyword evidence="1 4" id="KW-0540">Nuclease</keyword>
<comment type="caution">
    <text evidence="6">The sequence shown here is derived from an EMBL/GenBank/DDBJ whole genome shotgun (WGS) entry which is preliminary data.</text>
</comment>